<keyword evidence="8" id="KW-1185">Reference proteome</keyword>
<proteinExistence type="predicted"/>
<reference evidence="7" key="1">
    <citation type="journal article" date="2023" name="Insect Mol. Biol.">
        <title>Genome sequencing provides insights into the evolution of gene families encoding plant cell wall-degrading enzymes in longhorned beetles.</title>
        <authorList>
            <person name="Shin N.R."/>
            <person name="Okamura Y."/>
            <person name="Kirsch R."/>
            <person name="Pauchet Y."/>
        </authorList>
    </citation>
    <scope>NUCLEOTIDE SEQUENCE</scope>
    <source>
        <strain evidence="7">RBIC_L_NR</strain>
    </source>
</reference>
<evidence type="ECO:0000256" key="5">
    <source>
        <dbReference type="ARBA" id="ARBA00023157"/>
    </source>
</evidence>
<comment type="caution">
    <text evidence="7">The sequence shown here is derived from an EMBL/GenBank/DDBJ whole genome shotgun (WGS) entry which is preliminary data.</text>
</comment>
<dbReference type="GO" id="GO:0004252">
    <property type="term" value="F:serine-type endopeptidase activity"/>
    <property type="evidence" value="ECO:0007669"/>
    <property type="project" value="InterPro"/>
</dbReference>
<accession>A0AAV8X4F2</accession>
<gene>
    <name evidence="7" type="ORF">NQ314_014142</name>
</gene>
<keyword evidence="2" id="KW-0732">Signal</keyword>
<dbReference type="EMBL" id="JANEYF010003889">
    <property type="protein sequence ID" value="KAJ8933246.1"/>
    <property type="molecule type" value="Genomic_DNA"/>
</dbReference>
<evidence type="ECO:0000259" key="6">
    <source>
        <dbReference type="PROSITE" id="PS51888"/>
    </source>
</evidence>
<organism evidence="7 8">
    <name type="scientific">Rhamnusium bicolor</name>
    <dbReference type="NCBI Taxonomy" id="1586634"/>
    <lineage>
        <taxon>Eukaryota</taxon>
        <taxon>Metazoa</taxon>
        <taxon>Ecdysozoa</taxon>
        <taxon>Arthropoda</taxon>
        <taxon>Hexapoda</taxon>
        <taxon>Insecta</taxon>
        <taxon>Pterygota</taxon>
        <taxon>Neoptera</taxon>
        <taxon>Endopterygota</taxon>
        <taxon>Coleoptera</taxon>
        <taxon>Polyphaga</taxon>
        <taxon>Cucujiformia</taxon>
        <taxon>Chrysomeloidea</taxon>
        <taxon>Cerambycidae</taxon>
        <taxon>Lepturinae</taxon>
        <taxon>Rhagiini</taxon>
        <taxon>Rhamnusium</taxon>
    </lineage>
</organism>
<keyword evidence="5" id="KW-1015">Disulfide bond</keyword>
<feature type="domain" description="Clip" evidence="6">
    <location>
        <begin position="7"/>
        <end position="62"/>
    </location>
</feature>
<keyword evidence="3" id="KW-0378">Hydrolase</keyword>
<protein>
    <recommendedName>
        <fullName evidence="6">Clip domain-containing protein</fullName>
    </recommendedName>
</protein>
<dbReference type="PROSITE" id="PS51888">
    <property type="entry name" value="CLIP"/>
    <property type="match status" value="1"/>
</dbReference>
<evidence type="ECO:0000313" key="8">
    <source>
        <dbReference type="Proteomes" id="UP001162156"/>
    </source>
</evidence>
<name>A0AAV8X4F2_9CUCU</name>
<evidence type="ECO:0000256" key="4">
    <source>
        <dbReference type="ARBA" id="ARBA00022825"/>
    </source>
</evidence>
<dbReference type="InterPro" id="IPR038565">
    <property type="entry name" value="CLIP_sf"/>
</dbReference>
<evidence type="ECO:0000256" key="1">
    <source>
        <dbReference type="ARBA" id="ARBA00022670"/>
    </source>
</evidence>
<dbReference type="InterPro" id="IPR001254">
    <property type="entry name" value="Trypsin_dom"/>
</dbReference>
<evidence type="ECO:0000256" key="2">
    <source>
        <dbReference type="ARBA" id="ARBA00022729"/>
    </source>
</evidence>
<dbReference type="SMART" id="SM00680">
    <property type="entry name" value="CLIP"/>
    <property type="match status" value="1"/>
</dbReference>
<dbReference type="Pfam" id="PF12032">
    <property type="entry name" value="CLIP"/>
    <property type="match status" value="1"/>
</dbReference>
<feature type="non-terminal residue" evidence="7">
    <location>
        <position position="1"/>
    </location>
</feature>
<evidence type="ECO:0000256" key="3">
    <source>
        <dbReference type="ARBA" id="ARBA00022801"/>
    </source>
</evidence>
<evidence type="ECO:0000313" key="7">
    <source>
        <dbReference type="EMBL" id="KAJ8933246.1"/>
    </source>
</evidence>
<dbReference type="GO" id="GO:0006508">
    <property type="term" value="P:proteolysis"/>
    <property type="evidence" value="ECO:0007669"/>
    <property type="project" value="UniProtKB-KW"/>
</dbReference>
<dbReference type="InterPro" id="IPR009003">
    <property type="entry name" value="Peptidase_S1_PA"/>
</dbReference>
<dbReference type="InterPro" id="IPR022700">
    <property type="entry name" value="CLIP"/>
</dbReference>
<dbReference type="Gene3D" id="2.40.10.10">
    <property type="entry name" value="Trypsin-like serine proteases"/>
    <property type="match status" value="1"/>
</dbReference>
<keyword evidence="4" id="KW-0720">Serine protease</keyword>
<keyword evidence="1" id="KW-0645">Protease</keyword>
<dbReference type="Gene3D" id="3.30.1640.30">
    <property type="match status" value="1"/>
</dbReference>
<dbReference type="SUPFAM" id="SSF50494">
    <property type="entry name" value="Trypsin-like serine proteases"/>
    <property type="match status" value="1"/>
</dbReference>
<dbReference type="Proteomes" id="UP001162156">
    <property type="component" value="Unassembled WGS sequence"/>
</dbReference>
<dbReference type="Pfam" id="PF00089">
    <property type="entry name" value="Trypsin"/>
    <property type="match status" value="1"/>
</dbReference>
<dbReference type="InterPro" id="IPR043504">
    <property type="entry name" value="Peptidase_S1_PA_chymotrypsin"/>
</dbReference>
<dbReference type="AlphaFoldDB" id="A0AAV8X4F2"/>
<sequence>WAVDDEGCRTPDRAVGNCILAKQCPSITNFLKMAPKPLPSYIKRKLRAYICNFSKGQVKVCCPENRIPIQLSNMKMPDLDDEFLVANHKSLYLLPKDCGYTGIPNKISDGENALLATGPRFKCGGTVINSKYILTAAHCITKLKTPL</sequence>